<organism evidence="2 3">
    <name type="scientific">Coniosporium apollinis (strain CBS 100218)</name>
    <name type="common">Rock-inhabiting black yeast</name>
    <dbReference type="NCBI Taxonomy" id="1168221"/>
    <lineage>
        <taxon>Eukaryota</taxon>
        <taxon>Fungi</taxon>
        <taxon>Dikarya</taxon>
        <taxon>Ascomycota</taxon>
        <taxon>Pezizomycotina</taxon>
        <taxon>Dothideomycetes</taxon>
        <taxon>Dothideomycetes incertae sedis</taxon>
        <taxon>Coniosporium</taxon>
    </lineage>
</organism>
<evidence type="ECO:0000313" key="3">
    <source>
        <dbReference type="Proteomes" id="UP000016924"/>
    </source>
</evidence>
<dbReference type="AlphaFoldDB" id="R7Z759"/>
<feature type="compositionally biased region" description="Low complexity" evidence="1">
    <location>
        <begin position="174"/>
        <end position="187"/>
    </location>
</feature>
<dbReference type="EMBL" id="JH767655">
    <property type="protein sequence ID" value="EON70015.1"/>
    <property type="molecule type" value="Genomic_DNA"/>
</dbReference>
<protein>
    <submittedName>
        <fullName evidence="2">Uncharacterized protein</fullName>
    </submittedName>
</protein>
<evidence type="ECO:0000256" key="1">
    <source>
        <dbReference type="SAM" id="MobiDB-lite"/>
    </source>
</evidence>
<feature type="compositionally biased region" description="Pro residues" evidence="1">
    <location>
        <begin position="7"/>
        <end position="25"/>
    </location>
</feature>
<accession>R7Z759</accession>
<feature type="region of interest" description="Disordered" evidence="1">
    <location>
        <begin position="167"/>
        <end position="187"/>
    </location>
</feature>
<feature type="region of interest" description="Disordered" evidence="1">
    <location>
        <begin position="1"/>
        <end position="57"/>
    </location>
</feature>
<name>R7Z759_CONA1</name>
<evidence type="ECO:0000313" key="2">
    <source>
        <dbReference type="EMBL" id="EON70015.1"/>
    </source>
</evidence>
<dbReference type="GeneID" id="19906592"/>
<reference evidence="3" key="1">
    <citation type="submission" date="2012-06" db="EMBL/GenBank/DDBJ databases">
        <title>The genome sequence of Coniosporium apollinis CBS 100218.</title>
        <authorList>
            <consortium name="The Broad Institute Genome Sequencing Platform"/>
            <person name="Cuomo C."/>
            <person name="Gorbushina A."/>
            <person name="Noack S."/>
            <person name="Walker B."/>
            <person name="Young S.K."/>
            <person name="Zeng Q."/>
            <person name="Gargeya S."/>
            <person name="Fitzgerald M."/>
            <person name="Haas B."/>
            <person name="Abouelleil A."/>
            <person name="Alvarado L."/>
            <person name="Arachchi H.M."/>
            <person name="Berlin A.M."/>
            <person name="Chapman S.B."/>
            <person name="Goldberg J."/>
            <person name="Griggs A."/>
            <person name="Gujja S."/>
            <person name="Hansen M."/>
            <person name="Howarth C."/>
            <person name="Imamovic A."/>
            <person name="Larimer J."/>
            <person name="McCowan C."/>
            <person name="Montmayeur A."/>
            <person name="Murphy C."/>
            <person name="Neiman D."/>
            <person name="Pearson M."/>
            <person name="Priest M."/>
            <person name="Roberts A."/>
            <person name="Saif S."/>
            <person name="Shea T."/>
            <person name="Sisk P."/>
            <person name="Sykes S."/>
            <person name="Wortman J."/>
            <person name="Nusbaum C."/>
            <person name="Birren B."/>
        </authorList>
    </citation>
    <scope>NUCLEOTIDE SEQUENCE [LARGE SCALE GENOMIC DNA]</scope>
    <source>
        <strain evidence="3">CBS 100218</strain>
    </source>
</reference>
<sequence>MSNNNWRPPPYTPTAPPWGIPPPIYAGPRRTWTAGAYGATRPPDPPPSIDQPQWPRCGQSLYHPSFNNVLSPIPYQPMGPGPGNPHMAAAAAGAVQGQPGGGYTHFPYPGPQYAVQQPAVQTGSGAQAAGPGVGGQPGAVVVGAPGSMQGTGQWVGQPPQVQWVGQYPPGGPAPGQAYGYPGAWPPR</sequence>
<proteinExistence type="predicted"/>
<gene>
    <name evidence="2" type="ORF">W97_09281</name>
</gene>
<dbReference type="RefSeq" id="XP_007785332.1">
    <property type="nucleotide sequence ID" value="XM_007787142.1"/>
</dbReference>
<keyword evidence="3" id="KW-1185">Reference proteome</keyword>
<dbReference type="HOGENOM" id="CLU_1447599_0_0_1"/>
<dbReference type="Proteomes" id="UP000016924">
    <property type="component" value="Unassembled WGS sequence"/>
</dbReference>